<keyword evidence="2" id="KW-1185">Reference proteome</keyword>
<name>A0A2T3NZW2_9GAMM</name>
<accession>A0A2T3NZW2</accession>
<dbReference type="EMBL" id="PYMA01000001">
    <property type="protein sequence ID" value="PSW21805.1"/>
    <property type="molecule type" value="Genomic_DNA"/>
</dbReference>
<dbReference type="Proteomes" id="UP000241771">
    <property type="component" value="Unassembled WGS sequence"/>
</dbReference>
<dbReference type="AlphaFoldDB" id="A0A2T3NZW2"/>
<comment type="caution">
    <text evidence="1">The sequence shown here is derived from an EMBL/GenBank/DDBJ whole genome shotgun (WGS) entry which is preliminary data.</text>
</comment>
<gene>
    <name evidence="1" type="ORF">C9I98_00620</name>
</gene>
<sequence>MKYSKVSKIWAVGTGKKNNGREFTAKHDANKRYVLNKKIPTADKSSQTNYAENKVYVETLTEAANLLATNEYVINLTCEEGTRALRSYNKVIIEE</sequence>
<organism evidence="1 2">
    <name type="scientific">Photobacterium sanctipauli</name>
    <dbReference type="NCBI Taxonomy" id="1342794"/>
    <lineage>
        <taxon>Bacteria</taxon>
        <taxon>Pseudomonadati</taxon>
        <taxon>Pseudomonadota</taxon>
        <taxon>Gammaproteobacteria</taxon>
        <taxon>Vibrionales</taxon>
        <taxon>Vibrionaceae</taxon>
        <taxon>Photobacterium</taxon>
    </lineage>
</organism>
<dbReference type="RefSeq" id="WP_107271437.1">
    <property type="nucleotide sequence ID" value="NZ_PYMA01000001.1"/>
</dbReference>
<evidence type="ECO:0000313" key="2">
    <source>
        <dbReference type="Proteomes" id="UP000241771"/>
    </source>
</evidence>
<proteinExistence type="predicted"/>
<reference evidence="1 2" key="1">
    <citation type="submission" date="2018-01" db="EMBL/GenBank/DDBJ databases">
        <title>Whole genome sequencing of Histamine producing bacteria.</title>
        <authorList>
            <person name="Butler K."/>
        </authorList>
    </citation>
    <scope>NUCLEOTIDE SEQUENCE [LARGE SCALE GENOMIC DNA]</scope>
    <source>
        <strain evidence="1 2">DSM 100436</strain>
    </source>
</reference>
<evidence type="ECO:0000313" key="1">
    <source>
        <dbReference type="EMBL" id="PSW21805.1"/>
    </source>
</evidence>
<protein>
    <submittedName>
        <fullName evidence="1">Uncharacterized protein</fullName>
    </submittedName>
</protein>